<proteinExistence type="inferred from homology"/>
<dbReference type="EMBL" id="FNAH01000002">
    <property type="protein sequence ID" value="SDD60753.1"/>
    <property type="molecule type" value="Genomic_DNA"/>
</dbReference>
<dbReference type="InterPro" id="IPR016181">
    <property type="entry name" value="Acyl_CoA_acyltransferase"/>
</dbReference>
<keyword evidence="3" id="KW-0808">Transferase</keyword>
<dbReference type="Pfam" id="PF00765">
    <property type="entry name" value="Autoind_synth"/>
    <property type="match status" value="1"/>
</dbReference>
<evidence type="ECO:0000256" key="7">
    <source>
        <dbReference type="PROSITE-ProRule" id="PRU00533"/>
    </source>
</evidence>
<organism evidence="8 9">
    <name type="scientific">Paracoccus isoporae</name>
    <dbReference type="NCBI Taxonomy" id="591205"/>
    <lineage>
        <taxon>Bacteria</taxon>
        <taxon>Pseudomonadati</taxon>
        <taxon>Pseudomonadota</taxon>
        <taxon>Alphaproteobacteria</taxon>
        <taxon>Rhodobacterales</taxon>
        <taxon>Paracoccaceae</taxon>
        <taxon>Paracoccus</taxon>
    </lineage>
</organism>
<dbReference type="InterPro" id="IPR018311">
    <property type="entry name" value="Autoind_synth_CS"/>
</dbReference>
<evidence type="ECO:0000313" key="9">
    <source>
        <dbReference type="Proteomes" id="UP000199344"/>
    </source>
</evidence>
<evidence type="ECO:0000256" key="3">
    <source>
        <dbReference type="ARBA" id="ARBA00022679"/>
    </source>
</evidence>
<accession>A0A1G6W4X3</accession>
<dbReference type="OrthoDB" id="6169313at2"/>
<dbReference type="Gene3D" id="3.40.630.30">
    <property type="match status" value="1"/>
</dbReference>
<dbReference type="PROSITE" id="PS51187">
    <property type="entry name" value="AUTOINDUCER_SYNTH_2"/>
    <property type="match status" value="1"/>
</dbReference>
<dbReference type="GO" id="GO:0007165">
    <property type="term" value="P:signal transduction"/>
    <property type="evidence" value="ECO:0007669"/>
    <property type="project" value="TreeGrafter"/>
</dbReference>
<comment type="catalytic activity">
    <reaction evidence="6">
        <text>a fatty acyl-[ACP] + S-adenosyl-L-methionine = an N-acyl-L-homoserine lactone + S-methyl-5'-thioadenosine + holo-[ACP] + H(+)</text>
        <dbReference type="Rhea" id="RHEA:10096"/>
        <dbReference type="Rhea" id="RHEA-COMP:9685"/>
        <dbReference type="Rhea" id="RHEA-COMP:14125"/>
        <dbReference type="ChEBI" id="CHEBI:15378"/>
        <dbReference type="ChEBI" id="CHEBI:17509"/>
        <dbReference type="ChEBI" id="CHEBI:55474"/>
        <dbReference type="ChEBI" id="CHEBI:59789"/>
        <dbReference type="ChEBI" id="CHEBI:64479"/>
        <dbReference type="ChEBI" id="CHEBI:138651"/>
        <dbReference type="EC" id="2.3.1.184"/>
    </reaction>
</comment>
<dbReference type="InterPro" id="IPR001690">
    <property type="entry name" value="Autoind_synthase"/>
</dbReference>
<keyword evidence="4" id="KW-0949">S-adenosyl-L-methionine</keyword>
<evidence type="ECO:0000256" key="1">
    <source>
        <dbReference type="ARBA" id="ARBA00012340"/>
    </source>
</evidence>
<dbReference type="SUPFAM" id="SSF55729">
    <property type="entry name" value="Acyl-CoA N-acyltransferases (Nat)"/>
    <property type="match status" value="1"/>
</dbReference>
<evidence type="ECO:0000313" key="8">
    <source>
        <dbReference type="EMBL" id="SDD60753.1"/>
    </source>
</evidence>
<dbReference type="PANTHER" id="PTHR39322:SF1">
    <property type="entry name" value="ISOVALERYL-HOMOSERINE LACTONE SYNTHASE"/>
    <property type="match status" value="1"/>
</dbReference>
<evidence type="ECO:0000256" key="5">
    <source>
        <dbReference type="ARBA" id="ARBA00022929"/>
    </source>
</evidence>
<evidence type="ECO:0000256" key="6">
    <source>
        <dbReference type="ARBA" id="ARBA00048576"/>
    </source>
</evidence>
<dbReference type="STRING" id="591205.SAMN05421538_10237"/>
<keyword evidence="2 7" id="KW-0673">Quorum sensing</keyword>
<reference evidence="8 9" key="1">
    <citation type="submission" date="2016-10" db="EMBL/GenBank/DDBJ databases">
        <authorList>
            <person name="de Groot N.N."/>
        </authorList>
    </citation>
    <scope>NUCLEOTIDE SEQUENCE [LARGE SCALE GENOMIC DNA]</scope>
    <source>
        <strain evidence="8 9">DSM 22220</strain>
    </source>
</reference>
<dbReference type="GO" id="GO:0061579">
    <property type="term" value="F:N-acyl homoserine lactone synthase activity"/>
    <property type="evidence" value="ECO:0007669"/>
    <property type="project" value="UniProtKB-EC"/>
</dbReference>
<dbReference type="Proteomes" id="UP000199344">
    <property type="component" value="Unassembled WGS sequence"/>
</dbReference>
<keyword evidence="5 7" id="KW-0071">Autoinducer synthesis</keyword>
<gene>
    <name evidence="8" type="ORF">SAMN05421538_10237</name>
</gene>
<protein>
    <recommendedName>
        <fullName evidence="1">acyl-homoserine-lactone synthase</fullName>
        <ecNumber evidence="1">2.3.1.184</ecNumber>
    </recommendedName>
</protein>
<dbReference type="GO" id="GO:0009372">
    <property type="term" value="P:quorum sensing"/>
    <property type="evidence" value="ECO:0007669"/>
    <property type="project" value="UniProtKB-UniRule"/>
</dbReference>
<dbReference type="AlphaFoldDB" id="A0A1G6W4X3"/>
<dbReference type="PROSITE" id="PS00949">
    <property type="entry name" value="AUTOINDUCER_SYNTH_1"/>
    <property type="match status" value="1"/>
</dbReference>
<comment type="similarity">
    <text evidence="7">Belongs to the autoinducer synthase family.</text>
</comment>
<dbReference type="RefSeq" id="WP_090521069.1">
    <property type="nucleotide sequence ID" value="NZ_FNAH01000002.1"/>
</dbReference>
<name>A0A1G6W4X3_9RHOB</name>
<dbReference type="EC" id="2.3.1.184" evidence="1"/>
<sequence length="196" mass="22133">MQTTTISFTNMHTHGELFANILRARRQSFIVQNNWDLPQAEGMEFDQYDTPASRWVAVHERGEVLAGIRLTPTTARCGIYSYMIRDAQRGILGGSIPQNLLYEDAPVDDHVWESSRVFVSHAVPMGVRRKVHAQLIDGLNQSARELGATRHIGLINSSWPRWYRRCGMEGEAMGPVLNFDDGAFQVVATNLVQKLH</sequence>
<evidence type="ECO:0000256" key="4">
    <source>
        <dbReference type="ARBA" id="ARBA00022691"/>
    </source>
</evidence>
<keyword evidence="9" id="KW-1185">Reference proteome</keyword>
<dbReference type="PANTHER" id="PTHR39322">
    <property type="entry name" value="ACYL-HOMOSERINE-LACTONE SYNTHASE"/>
    <property type="match status" value="1"/>
</dbReference>
<evidence type="ECO:0000256" key="2">
    <source>
        <dbReference type="ARBA" id="ARBA00022654"/>
    </source>
</evidence>